<dbReference type="Proteomes" id="UP000236291">
    <property type="component" value="Unassembled WGS sequence"/>
</dbReference>
<comment type="caution">
    <text evidence="7">The sequence shown here is derived from an EMBL/GenBank/DDBJ whole genome shotgun (WGS) entry which is preliminary data.</text>
</comment>
<comment type="subcellular location">
    <subcellularLocation>
        <location evidence="1">Nucleus</location>
    </subcellularLocation>
</comment>
<feature type="compositionally biased region" description="Basic and acidic residues" evidence="5">
    <location>
        <begin position="1"/>
        <end position="12"/>
    </location>
</feature>
<dbReference type="Pfam" id="PF08573">
    <property type="entry name" value="SAE2"/>
    <property type="match status" value="2"/>
</dbReference>
<evidence type="ECO:0000256" key="1">
    <source>
        <dbReference type="ARBA" id="ARBA00004123"/>
    </source>
</evidence>
<keyword evidence="4" id="KW-0175">Coiled coil</keyword>
<feature type="region of interest" description="Disordered" evidence="5">
    <location>
        <begin position="1"/>
        <end position="27"/>
    </location>
</feature>
<feature type="compositionally biased region" description="Polar residues" evidence="5">
    <location>
        <begin position="464"/>
        <end position="479"/>
    </location>
</feature>
<feature type="coiled-coil region" evidence="4">
    <location>
        <begin position="95"/>
        <end position="199"/>
    </location>
</feature>
<feature type="region of interest" description="Disordered" evidence="5">
    <location>
        <begin position="453"/>
        <end position="479"/>
    </location>
</feature>
<gene>
    <name evidence="7" type="ORF">L195_g007007</name>
</gene>
<evidence type="ECO:0000256" key="4">
    <source>
        <dbReference type="SAM" id="Coils"/>
    </source>
</evidence>
<feature type="region of interest" description="Disordered" evidence="5">
    <location>
        <begin position="366"/>
        <end position="423"/>
    </location>
</feature>
<dbReference type="STRING" id="57577.A0A2K3P577"/>
<feature type="domain" description="DNA endonuclease activator Ctp1 C-terminal" evidence="6">
    <location>
        <begin position="488"/>
        <end position="524"/>
    </location>
</feature>
<dbReference type="InterPro" id="IPR013882">
    <property type="entry name" value="Ctp1_C"/>
</dbReference>
<feature type="compositionally biased region" description="Acidic residues" evidence="5">
    <location>
        <begin position="453"/>
        <end position="463"/>
    </location>
</feature>
<dbReference type="AlphaFoldDB" id="A0A2K3P577"/>
<sequence length="564" mass="64186">MDEKHAITERVSHTRSPKSSPPPLLSVTDDEKLVSGLSTIIVASIQEAKDKISQIEYVFCNQLYPHFQSTSKKSDAKRRRIIQLKQELDEGMKLQNNLLDQIRSKESLLKACEEKRKSAIAKLESSESEKVKLLEKLADLEERLGLKMKDVEVLELKNVENEGLCKKLVEQVELLTCEVKDEKLKRNRLNEAYKRLKSQHVYLRRKVGLNEENRRSENKFESESDLVKHQSPIVEQGVAFEDRDIAMDACVNAKVKSEIPDEDFEGELVPDYLHQVPGVQCRRYFNKLTAISILHSSLVLLKCCHCGAMTLSHGRFSGSNHRLPCLYGGLLACRHNKPPAFGLENRTPEVFVPVYDTNEVKEKALEDDKGAHLCPPPSSSFHGVQKCPPSTKLASVSGTKRPAPSWRQTRSHQSRAGHDLHDDFLDTPLENIRDNLNKDLNKEDLPQAIQEDISMDSTDDETQDLNAKSSPQKKQSSITVANKRSFKYIEPVRKKAERDNLKGVDCKQCRKFYEAVLPNADGKDPDGKQNIRCEHHDGVSRHRYRYVPPMTPEGFWNIGFESEL</sequence>
<dbReference type="GO" id="GO:0010792">
    <property type="term" value="P:DNA double-strand break processing involved in repair via single-strand annealing"/>
    <property type="evidence" value="ECO:0007669"/>
    <property type="project" value="TreeGrafter"/>
</dbReference>
<evidence type="ECO:0000313" key="7">
    <source>
        <dbReference type="EMBL" id="PNY10430.1"/>
    </source>
</evidence>
<dbReference type="InterPro" id="IPR033316">
    <property type="entry name" value="RBBP8-like"/>
</dbReference>
<dbReference type="EMBL" id="ASHM01003817">
    <property type="protein sequence ID" value="PNY10430.1"/>
    <property type="molecule type" value="Genomic_DNA"/>
</dbReference>
<feature type="domain" description="DNA endonuclease activator Ctp1 C-terminal" evidence="6">
    <location>
        <begin position="530"/>
        <end position="560"/>
    </location>
</feature>
<protein>
    <submittedName>
        <fullName evidence="7">Protein gamma response 1-like</fullName>
    </submittedName>
</protein>
<reference evidence="7 8" key="2">
    <citation type="journal article" date="2017" name="Front. Plant Sci.">
        <title>Gene Classification and Mining of Molecular Markers Useful in Red Clover (Trifolium pratense) Breeding.</title>
        <authorList>
            <person name="Istvanek J."/>
            <person name="Dluhosova J."/>
            <person name="Dluhos P."/>
            <person name="Patkova L."/>
            <person name="Nedelnik J."/>
            <person name="Repkova J."/>
        </authorList>
    </citation>
    <scope>NUCLEOTIDE SEQUENCE [LARGE SCALE GENOMIC DNA]</scope>
    <source>
        <strain evidence="8">cv. Tatra</strain>
        <tissue evidence="7">Young leaves</tissue>
    </source>
</reference>
<evidence type="ECO:0000313" key="8">
    <source>
        <dbReference type="Proteomes" id="UP000236291"/>
    </source>
</evidence>
<evidence type="ECO:0000256" key="2">
    <source>
        <dbReference type="ARBA" id="ARBA00022763"/>
    </source>
</evidence>
<dbReference type="PANTHER" id="PTHR15107:SF0">
    <property type="entry name" value="DNA ENDONUCLEASE ACTIVATOR CTP1 C-TERMINAL DOMAIN-CONTAINING PROTEIN"/>
    <property type="match status" value="1"/>
</dbReference>
<proteinExistence type="predicted"/>
<evidence type="ECO:0000256" key="5">
    <source>
        <dbReference type="SAM" id="MobiDB-lite"/>
    </source>
</evidence>
<reference evidence="7 8" key="1">
    <citation type="journal article" date="2014" name="Am. J. Bot.">
        <title>Genome assembly and annotation for red clover (Trifolium pratense; Fabaceae).</title>
        <authorList>
            <person name="Istvanek J."/>
            <person name="Jaros M."/>
            <person name="Krenek A."/>
            <person name="Repkova J."/>
        </authorList>
    </citation>
    <scope>NUCLEOTIDE SEQUENCE [LARGE SCALE GENOMIC DNA]</scope>
    <source>
        <strain evidence="8">cv. Tatra</strain>
        <tissue evidence="7">Young leaves</tissue>
    </source>
</reference>
<dbReference type="GO" id="GO:0003684">
    <property type="term" value="F:damaged DNA binding"/>
    <property type="evidence" value="ECO:0007669"/>
    <property type="project" value="TreeGrafter"/>
</dbReference>
<evidence type="ECO:0000259" key="6">
    <source>
        <dbReference type="Pfam" id="PF08573"/>
    </source>
</evidence>
<evidence type="ECO:0000256" key="3">
    <source>
        <dbReference type="ARBA" id="ARBA00023242"/>
    </source>
</evidence>
<keyword evidence="2" id="KW-0227">DNA damage</keyword>
<organism evidence="7 8">
    <name type="scientific">Trifolium pratense</name>
    <name type="common">Red clover</name>
    <dbReference type="NCBI Taxonomy" id="57577"/>
    <lineage>
        <taxon>Eukaryota</taxon>
        <taxon>Viridiplantae</taxon>
        <taxon>Streptophyta</taxon>
        <taxon>Embryophyta</taxon>
        <taxon>Tracheophyta</taxon>
        <taxon>Spermatophyta</taxon>
        <taxon>Magnoliopsida</taxon>
        <taxon>eudicotyledons</taxon>
        <taxon>Gunneridae</taxon>
        <taxon>Pentapetalae</taxon>
        <taxon>rosids</taxon>
        <taxon>fabids</taxon>
        <taxon>Fabales</taxon>
        <taxon>Fabaceae</taxon>
        <taxon>Papilionoideae</taxon>
        <taxon>50 kb inversion clade</taxon>
        <taxon>NPAAA clade</taxon>
        <taxon>Hologalegina</taxon>
        <taxon>IRL clade</taxon>
        <taxon>Trifolieae</taxon>
        <taxon>Trifolium</taxon>
    </lineage>
</organism>
<name>A0A2K3P577_TRIPR</name>
<dbReference type="GO" id="GO:0005634">
    <property type="term" value="C:nucleus"/>
    <property type="evidence" value="ECO:0007669"/>
    <property type="project" value="UniProtKB-SubCell"/>
</dbReference>
<accession>A0A2K3P577</accession>
<dbReference type="PANTHER" id="PTHR15107">
    <property type="entry name" value="RETINOBLASTOMA BINDING PROTEIN 8"/>
    <property type="match status" value="1"/>
</dbReference>
<keyword evidence="3" id="KW-0539">Nucleus</keyword>